<dbReference type="KEGG" id="pwn:QNH46_11890"/>
<dbReference type="SUPFAM" id="SSF50998">
    <property type="entry name" value="Quinoprotein alcohol dehydrogenase-like"/>
    <property type="match status" value="1"/>
</dbReference>
<organism evidence="3 4">
    <name type="scientific">Paenibacillus woosongensis</name>
    <dbReference type="NCBI Taxonomy" id="307580"/>
    <lineage>
        <taxon>Bacteria</taxon>
        <taxon>Bacillati</taxon>
        <taxon>Bacillota</taxon>
        <taxon>Bacilli</taxon>
        <taxon>Bacillales</taxon>
        <taxon>Paenibacillaceae</taxon>
        <taxon>Paenibacillus</taxon>
    </lineage>
</organism>
<dbReference type="InterPro" id="IPR008964">
    <property type="entry name" value="Invasin/intimin_cell_adhesion"/>
</dbReference>
<name>A0AA95I8M8_9BACL</name>
<evidence type="ECO:0000313" key="4">
    <source>
        <dbReference type="Proteomes" id="UP001177943"/>
    </source>
</evidence>
<proteinExistence type="predicted"/>
<dbReference type="PANTHER" id="PTHR42754:SF1">
    <property type="entry name" value="LIPOPROTEIN"/>
    <property type="match status" value="1"/>
</dbReference>
<feature type="domain" description="BIG2" evidence="2">
    <location>
        <begin position="455"/>
        <end position="536"/>
    </location>
</feature>
<feature type="signal peptide" evidence="1">
    <location>
        <begin position="1"/>
        <end position="32"/>
    </location>
</feature>
<protein>
    <submittedName>
        <fullName evidence="3">Ig-like domain-containing protein</fullName>
    </submittedName>
</protein>
<evidence type="ECO:0000313" key="3">
    <source>
        <dbReference type="EMBL" id="WHX51291.1"/>
    </source>
</evidence>
<evidence type="ECO:0000259" key="2">
    <source>
        <dbReference type="SMART" id="SM00635"/>
    </source>
</evidence>
<dbReference type="Proteomes" id="UP001177943">
    <property type="component" value="Chromosome"/>
</dbReference>
<gene>
    <name evidence="3" type="ORF">QNH46_11890</name>
</gene>
<accession>A0AA95I8M8</accession>
<dbReference type="AlphaFoldDB" id="A0AA95I8M8"/>
<feature type="domain" description="BIG2" evidence="2">
    <location>
        <begin position="368"/>
        <end position="450"/>
    </location>
</feature>
<dbReference type="Pfam" id="PF02368">
    <property type="entry name" value="Big_2"/>
    <property type="match status" value="1"/>
</dbReference>
<feature type="chain" id="PRO_5041731136" evidence="1">
    <location>
        <begin position="33"/>
        <end position="539"/>
    </location>
</feature>
<keyword evidence="1" id="KW-0732">Signal</keyword>
<dbReference type="EMBL" id="CP126084">
    <property type="protein sequence ID" value="WHX51291.1"/>
    <property type="molecule type" value="Genomic_DNA"/>
</dbReference>
<dbReference type="SUPFAM" id="SSF49373">
    <property type="entry name" value="Invasin/intimin cell-adhesion fragments"/>
    <property type="match status" value="1"/>
</dbReference>
<dbReference type="RefSeq" id="WP_283928261.1">
    <property type="nucleotide sequence ID" value="NZ_CP126084.1"/>
</dbReference>
<dbReference type="SMART" id="SM00635">
    <property type="entry name" value="BID_2"/>
    <property type="match status" value="2"/>
</dbReference>
<evidence type="ECO:0000256" key="1">
    <source>
        <dbReference type="SAM" id="SignalP"/>
    </source>
</evidence>
<dbReference type="InterPro" id="IPR011047">
    <property type="entry name" value="Quinoprotein_ADH-like_sf"/>
</dbReference>
<reference evidence="3" key="1">
    <citation type="submission" date="2023-05" db="EMBL/GenBank/DDBJ databases">
        <title>Comparative genomics of Bacillaceae isolates and their secondary metabolite potential.</title>
        <authorList>
            <person name="Song L."/>
            <person name="Nielsen L.J."/>
            <person name="Mohite O."/>
            <person name="Xu X."/>
            <person name="Weber T."/>
            <person name="Kovacs A.T."/>
        </authorList>
    </citation>
    <scope>NUCLEOTIDE SEQUENCE</scope>
    <source>
        <strain evidence="3">B2_4</strain>
    </source>
</reference>
<dbReference type="InterPro" id="IPR003343">
    <property type="entry name" value="Big_2"/>
</dbReference>
<dbReference type="Gene3D" id="2.60.40.1080">
    <property type="match status" value="2"/>
</dbReference>
<sequence length="539" mass="58545">MKYASMTDVSRRVVLCLLAAALISLWPSALHAATSSDEPPIVEWSHKYSGYTKIFHLNETESGYDLAGVALRDAVNLSKVDQSGLLQGSRTFYLTGDNGKRVAITSATPTRDGGFILSGTYPEFYYFDWIPYVTKVNPSGEVEWSKDLARDVGYAELYDIRENPDGSYIYAAVNSGEPMTLVAGKWNEHGQPVWETTLKTGSFVELWNMDTLSIEQSPQGYYLVIGCNRGKLDIWNLNGAGDVIWTKSYGGVKPSVGIPLKNGGYAIASSDYFTDMTLTLTDARGETLWTQNYGVQGKVLSVEQLDDGGYLIGTVKGAVKTDEEGRLEWAKTDVDRVLRVAATREGAVIVLTEYGNMIKLSAPPRSEKVKSLAFDSDSYSLSIGQTLDTVVTAVYGQGEVHNVSGQVRYSSADPDIVAIDSVGNITGLRHGVTTISAELSGVKTSAEVYVYGSVPIDRLQLDSGEYSLIVGQTLDLAVIYNRGGQHRMTVTRDSVITVSDSTIVAIDPEGNMTGIREGRTSVTATYEGLEAMAVVVVYK</sequence>
<dbReference type="PANTHER" id="PTHR42754">
    <property type="entry name" value="ENDOGLUCANASE"/>
    <property type="match status" value="1"/>
</dbReference>